<evidence type="ECO:0000313" key="2">
    <source>
        <dbReference type="EMBL" id="GAF77608.1"/>
    </source>
</evidence>
<proteinExistence type="predicted"/>
<feature type="region of interest" description="Disordered" evidence="1">
    <location>
        <begin position="244"/>
        <end position="269"/>
    </location>
</feature>
<protein>
    <recommendedName>
        <fullName evidence="3">TonB-dependent receptor-like beta-barrel domain-containing protein</fullName>
    </recommendedName>
</protein>
<organism evidence="2">
    <name type="scientific">marine sediment metagenome</name>
    <dbReference type="NCBI Taxonomy" id="412755"/>
    <lineage>
        <taxon>unclassified sequences</taxon>
        <taxon>metagenomes</taxon>
        <taxon>ecological metagenomes</taxon>
    </lineage>
</organism>
<name>X0S990_9ZZZZ</name>
<feature type="non-terminal residue" evidence="2">
    <location>
        <position position="1"/>
    </location>
</feature>
<dbReference type="EMBL" id="BARS01009647">
    <property type="protein sequence ID" value="GAF77608.1"/>
    <property type="molecule type" value="Genomic_DNA"/>
</dbReference>
<accession>X0S990</accession>
<reference evidence="2" key="1">
    <citation type="journal article" date="2014" name="Front. Microbiol.">
        <title>High frequency of phylogenetically diverse reductive dehalogenase-homologous genes in deep subseafloor sedimentary metagenomes.</title>
        <authorList>
            <person name="Kawai M."/>
            <person name="Futagami T."/>
            <person name="Toyoda A."/>
            <person name="Takaki Y."/>
            <person name="Nishi S."/>
            <person name="Hori S."/>
            <person name="Arai W."/>
            <person name="Tsubouchi T."/>
            <person name="Morono Y."/>
            <person name="Uchiyama I."/>
            <person name="Ito T."/>
            <person name="Fujiyama A."/>
            <person name="Inagaki F."/>
            <person name="Takami H."/>
        </authorList>
    </citation>
    <scope>NUCLEOTIDE SEQUENCE</scope>
    <source>
        <strain evidence="2">Expedition CK06-06</strain>
    </source>
</reference>
<comment type="caution">
    <text evidence="2">The sequence shown here is derived from an EMBL/GenBank/DDBJ whole genome shotgun (WGS) entry which is preliminary data.</text>
</comment>
<feature type="non-terminal residue" evidence="2">
    <location>
        <position position="336"/>
    </location>
</feature>
<sequence>REGGEVFSGRLRYSTSNGISPLAVGEDPENLKRLEFSFGGPLLPRLLHFHMASELSEDFGRFDNQHSVLRNFAGKLTLKLTDKIKLNLSGLISQADFDDGFDYDWSHTLSEDLLTEYIPGYVKQYDGDIDEIRDGILSEGEGGEAAAYYTEWWSTEGLQSEDTDNDGQLDIYFDTEPYADWNNNGQWDEGEWFEDINGSGAYDAAIDYDYDGDGDGVHEDINGNYSLDSEGLYDSWYGNGQLDTEDVNGNDKLDPGEDLNGNGRLDTEDVDRDSKLTTYRMFDRQPQWQTKSDLLSLEWRHTLSPRTYYTFRLSRYHTAQTSNVIERLNEDTDMDG</sequence>
<gene>
    <name evidence="2" type="ORF">S01H1_18095</name>
</gene>
<evidence type="ECO:0000256" key="1">
    <source>
        <dbReference type="SAM" id="MobiDB-lite"/>
    </source>
</evidence>
<dbReference type="AlphaFoldDB" id="X0S990"/>
<evidence type="ECO:0008006" key="3">
    <source>
        <dbReference type="Google" id="ProtNLM"/>
    </source>
</evidence>